<dbReference type="PANTHER" id="PTHR23112:SF0">
    <property type="entry name" value="TRANSMEMBRANE PROTEIN 116"/>
    <property type="match status" value="1"/>
</dbReference>
<reference evidence="7" key="1">
    <citation type="submission" date="2021-06" db="EMBL/GenBank/DDBJ databases">
        <authorList>
            <person name="Kallberg Y."/>
            <person name="Tangrot J."/>
            <person name="Rosling A."/>
        </authorList>
    </citation>
    <scope>NUCLEOTIDE SEQUENCE</scope>
    <source>
        <strain evidence="7">MA453B</strain>
    </source>
</reference>
<dbReference type="EMBL" id="CAJVPY010005606">
    <property type="protein sequence ID" value="CAG8646775.1"/>
    <property type="molecule type" value="Genomic_DNA"/>
</dbReference>
<evidence type="ECO:0000256" key="1">
    <source>
        <dbReference type="ARBA" id="ARBA00004141"/>
    </source>
</evidence>
<evidence type="ECO:0000256" key="5">
    <source>
        <dbReference type="SAM" id="MobiDB-lite"/>
    </source>
</evidence>
<evidence type="ECO:0000256" key="6">
    <source>
        <dbReference type="SAM" id="Phobius"/>
    </source>
</evidence>
<comment type="subcellular location">
    <subcellularLocation>
        <location evidence="1">Membrane</location>
        <topology evidence="1">Multi-pass membrane protein</topology>
    </subcellularLocation>
</comment>
<gene>
    <name evidence="7" type="ORF">DERYTH_LOCUS9961</name>
</gene>
<dbReference type="GO" id="GO:0005886">
    <property type="term" value="C:plasma membrane"/>
    <property type="evidence" value="ECO:0007669"/>
    <property type="project" value="TreeGrafter"/>
</dbReference>
<name>A0A9N9DNQ7_9GLOM</name>
<keyword evidence="4 6" id="KW-0472">Membrane</keyword>
<keyword evidence="8" id="KW-1185">Reference proteome</keyword>
<dbReference type="Proteomes" id="UP000789405">
    <property type="component" value="Unassembled WGS sequence"/>
</dbReference>
<sequence length="370" mass="42259">MYGYDNPEVSCWYRDSGQNYNIIWQWITLFGWVDASILYCAIVVFMVIRKLSYATKNTDDFDSSQLSDYPTLINKNLFSSVVRRVMWYPMVPLAVQFFNSFVETYAYVNKAVPFLLLLLCDIGLSLEGLLNTLVFSQDIAISRAFQDVKLQLWISIVNTYESHYPHRSHNKAITDEFSMPKISNNFVELKALNYNKANPSLLEWLRYMLLIKLFSAPKISFQLISPKLLSQTDSFAGNKLDASSTHLGKDDSKHDIAHYNRNDDQDLDFPDPVHLKDSSSLDLSSNYLNSSTLSDPLIGSSKNNQTNRINISNTNNIHAPLNSTTNVIDISNCTLSDGEPTISEEFKKIYSSDIDLSEENETLRLMLKRI</sequence>
<evidence type="ECO:0000313" key="7">
    <source>
        <dbReference type="EMBL" id="CAG8646775.1"/>
    </source>
</evidence>
<comment type="caution">
    <text evidence="7">The sequence shown here is derived from an EMBL/GenBank/DDBJ whole genome shotgun (WGS) entry which is preliminary data.</text>
</comment>
<accession>A0A9N9DNQ7</accession>
<proteinExistence type="predicted"/>
<dbReference type="PANTHER" id="PTHR23112">
    <property type="entry name" value="G PROTEIN-COUPLED RECEPTOR 157-RELATED"/>
    <property type="match status" value="1"/>
</dbReference>
<dbReference type="OrthoDB" id="2405365at2759"/>
<evidence type="ECO:0000256" key="4">
    <source>
        <dbReference type="ARBA" id="ARBA00023136"/>
    </source>
</evidence>
<feature type="region of interest" description="Disordered" evidence="5">
    <location>
        <begin position="242"/>
        <end position="271"/>
    </location>
</feature>
<evidence type="ECO:0000256" key="3">
    <source>
        <dbReference type="ARBA" id="ARBA00022989"/>
    </source>
</evidence>
<feature type="transmembrane region" description="Helical" evidence="6">
    <location>
        <begin position="85"/>
        <end position="108"/>
    </location>
</feature>
<evidence type="ECO:0000256" key="2">
    <source>
        <dbReference type="ARBA" id="ARBA00022692"/>
    </source>
</evidence>
<organism evidence="7 8">
    <name type="scientific">Dentiscutata erythropus</name>
    <dbReference type="NCBI Taxonomy" id="1348616"/>
    <lineage>
        <taxon>Eukaryota</taxon>
        <taxon>Fungi</taxon>
        <taxon>Fungi incertae sedis</taxon>
        <taxon>Mucoromycota</taxon>
        <taxon>Glomeromycotina</taxon>
        <taxon>Glomeromycetes</taxon>
        <taxon>Diversisporales</taxon>
        <taxon>Gigasporaceae</taxon>
        <taxon>Dentiscutata</taxon>
    </lineage>
</organism>
<dbReference type="GO" id="GO:0007189">
    <property type="term" value="P:adenylate cyclase-activating G protein-coupled receptor signaling pathway"/>
    <property type="evidence" value="ECO:0007669"/>
    <property type="project" value="TreeGrafter"/>
</dbReference>
<protein>
    <submittedName>
        <fullName evidence="7">16796_t:CDS:1</fullName>
    </submittedName>
</protein>
<evidence type="ECO:0000313" key="8">
    <source>
        <dbReference type="Proteomes" id="UP000789405"/>
    </source>
</evidence>
<dbReference type="AlphaFoldDB" id="A0A9N9DNQ7"/>
<keyword evidence="3 6" id="KW-1133">Transmembrane helix</keyword>
<keyword evidence="2 6" id="KW-0812">Transmembrane</keyword>
<feature type="compositionally biased region" description="Basic and acidic residues" evidence="5">
    <location>
        <begin position="247"/>
        <end position="264"/>
    </location>
</feature>
<dbReference type="GO" id="GO:0004930">
    <property type="term" value="F:G protein-coupled receptor activity"/>
    <property type="evidence" value="ECO:0007669"/>
    <property type="project" value="TreeGrafter"/>
</dbReference>
<feature type="transmembrane region" description="Helical" evidence="6">
    <location>
        <begin position="23"/>
        <end position="48"/>
    </location>
</feature>